<comment type="caution">
    <text evidence="1">The sequence shown here is derived from an EMBL/GenBank/DDBJ whole genome shotgun (WGS) entry which is preliminary data.</text>
</comment>
<evidence type="ECO:0000313" key="1">
    <source>
        <dbReference type="EMBL" id="KAI9906344.1"/>
    </source>
</evidence>
<proteinExistence type="predicted"/>
<gene>
    <name evidence="1" type="ORF">PsorP6_003279</name>
</gene>
<dbReference type="EMBL" id="CM047587">
    <property type="protein sequence ID" value="KAI9906344.1"/>
    <property type="molecule type" value="Genomic_DNA"/>
</dbReference>
<protein>
    <submittedName>
        <fullName evidence="1">Uncharacterized protein</fullName>
    </submittedName>
</protein>
<accession>A0ACC0VIP0</accession>
<evidence type="ECO:0000313" key="2">
    <source>
        <dbReference type="Proteomes" id="UP001163321"/>
    </source>
</evidence>
<sequence>MMDSRPRTRIQSFRPSFSARKAVLKALAHNKRNCPERLKGAPALPKNRKTAATSTLTPTLPLSVDQLAAIASSVELSMHQQKSSMHVMS</sequence>
<keyword evidence="2" id="KW-1185">Reference proteome</keyword>
<organism evidence="1 2">
    <name type="scientific">Peronosclerospora sorghi</name>
    <dbReference type="NCBI Taxonomy" id="230839"/>
    <lineage>
        <taxon>Eukaryota</taxon>
        <taxon>Sar</taxon>
        <taxon>Stramenopiles</taxon>
        <taxon>Oomycota</taxon>
        <taxon>Peronosporomycetes</taxon>
        <taxon>Peronosporales</taxon>
        <taxon>Peronosporaceae</taxon>
        <taxon>Peronosclerospora</taxon>
    </lineage>
</organism>
<reference evidence="1 2" key="1">
    <citation type="journal article" date="2022" name="bioRxiv">
        <title>The genome of the oomycete Peronosclerospora sorghi, a cosmopolitan pathogen of maize and sorghum, is inflated with dispersed pseudogenes.</title>
        <authorList>
            <person name="Fletcher K."/>
            <person name="Martin F."/>
            <person name="Isakeit T."/>
            <person name="Cavanaugh K."/>
            <person name="Magill C."/>
            <person name="Michelmore R."/>
        </authorList>
    </citation>
    <scope>NUCLEOTIDE SEQUENCE [LARGE SCALE GENOMIC DNA]</scope>
    <source>
        <strain evidence="1">P6</strain>
    </source>
</reference>
<dbReference type="Proteomes" id="UP001163321">
    <property type="component" value="Chromosome 8"/>
</dbReference>
<name>A0ACC0VIP0_9STRA</name>